<protein>
    <submittedName>
        <fullName evidence="1">Uncharacterized protein</fullName>
    </submittedName>
</protein>
<sequence>MLRRAKLAYDYLEHFNFEKVQML</sequence>
<name>A0A212LAT6_9BACT</name>
<proteinExistence type="predicted"/>
<reference evidence="1" key="1">
    <citation type="submission" date="2016-08" db="EMBL/GenBank/DDBJ databases">
        <authorList>
            <person name="Seilhamer J.J."/>
        </authorList>
    </citation>
    <scope>NUCLEOTIDE SEQUENCE</scope>
    <source>
        <strain evidence="1">86-1</strain>
    </source>
</reference>
<organism evidence="1">
    <name type="scientific">uncultured Desulfovibrio sp</name>
    <dbReference type="NCBI Taxonomy" id="167968"/>
    <lineage>
        <taxon>Bacteria</taxon>
        <taxon>Pseudomonadati</taxon>
        <taxon>Thermodesulfobacteriota</taxon>
        <taxon>Desulfovibrionia</taxon>
        <taxon>Desulfovibrionales</taxon>
        <taxon>Desulfovibrionaceae</taxon>
        <taxon>Desulfovibrio</taxon>
        <taxon>environmental samples</taxon>
    </lineage>
</organism>
<evidence type="ECO:0000313" key="1">
    <source>
        <dbReference type="EMBL" id="SCM74683.1"/>
    </source>
</evidence>
<gene>
    <name evidence="1" type="ORF">KL86DES1_22090</name>
</gene>
<accession>A0A212LAT6</accession>
<dbReference type="AlphaFoldDB" id="A0A212LAT6"/>
<dbReference type="EMBL" id="FMJC01000002">
    <property type="protein sequence ID" value="SCM74683.1"/>
    <property type="molecule type" value="Genomic_DNA"/>
</dbReference>